<protein>
    <submittedName>
        <fullName evidence="2">Molybdenum cofactor cytidylyltransferase</fullName>
        <ecNumber evidence="2">2.7.7.76</ecNumber>
    </submittedName>
</protein>
<accession>A0A399F5F9</accession>
<gene>
    <name evidence="2" type="primary">mocA</name>
    <name evidence="2" type="ORF">Mgrana_03111</name>
</gene>
<name>A0A399F5F9_9DEIN</name>
<proteinExistence type="predicted"/>
<dbReference type="Gene3D" id="3.90.550.10">
    <property type="entry name" value="Spore Coat Polysaccharide Biosynthesis Protein SpsA, Chain A"/>
    <property type="match status" value="1"/>
</dbReference>
<dbReference type="AlphaFoldDB" id="A0A399F5F9"/>
<dbReference type="InterPro" id="IPR029044">
    <property type="entry name" value="Nucleotide-diphossugar_trans"/>
</dbReference>
<dbReference type="Pfam" id="PF12804">
    <property type="entry name" value="NTP_transf_3"/>
    <property type="match status" value="1"/>
</dbReference>
<keyword evidence="3" id="KW-1185">Reference proteome</keyword>
<dbReference type="CDD" id="cd04182">
    <property type="entry name" value="GT_2_like_f"/>
    <property type="match status" value="1"/>
</dbReference>
<dbReference type="EC" id="2.7.7.76" evidence="2"/>
<keyword evidence="2" id="KW-0548">Nucleotidyltransferase</keyword>
<comment type="caution">
    <text evidence="2">The sequence shown here is derived from an EMBL/GenBank/DDBJ whole genome shotgun (WGS) entry which is preliminary data.</text>
</comment>
<dbReference type="InterPro" id="IPR025877">
    <property type="entry name" value="MobA-like_NTP_Trfase"/>
</dbReference>
<evidence type="ECO:0000313" key="2">
    <source>
        <dbReference type="EMBL" id="RIH90995.1"/>
    </source>
</evidence>
<feature type="domain" description="MobA-like NTP transferase" evidence="1">
    <location>
        <begin position="3"/>
        <end position="169"/>
    </location>
</feature>
<evidence type="ECO:0000259" key="1">
    <source>
        <dbReference type="Pfam" id="PF12804"/>
    </source>
</evidence>
<evidence type="ECO:0000313" key="3">
    <source>
        <dbReference type="Proteomes" id="UP000266178"/>
    </source>
</evidence>
<dbReference type="PANTHER" id="PTHR43777:SF1">
    <property type="entry name" value="MOLYBDENUM COFACTOR CYTIDYLYLTRANSFERASE"/>
    <property type="match status" value="1"/>
</dbReference>
<organism evidence="2 3">
    <name type="scientific">Meiothermus granaticius NBRC 107808</name>
    <dbReference type="NCBI Taxonomy" id="1227551"/>
    <lineage>
        <taxon>Bacteria</taxon>
        <taxon>Thermotogati</taxon>
        <taxon>Deinococcota</taxon>
        <taxon>Deinococci</taxon>
        <taxon>Thermales</taxon>
        <taxon>Thermaceae</taxon>
        <taxon>Meiothermus</taxon>
    </lineage>
</organism>
<dbReference type="EMBL" id="QWLB01000066">
    <property type="protein sequence ID" value="RIH90995.1"/>
    <property type="molecule type" value="Genomic_DNA"/>
</dbReference>
<dbReference type="RefSeq" id="WP_170146503.1">
    <property type="nucleotide sequence ID" value="NZ_BJXM01000001.1"/>
</dbReference>
<sequence>MNALILAAGRASRLGLPKALLPAGPGRVLLSGVLEAALDGVEGRVGVVTGRAHAALGYVVEAEARSADAARVRLLYNPDYAQGLSTSLQRGVEGLGETEPMLVLLADQPLLEASRVRALVEAYPAPGVWAVSATENSQPKPPVVLGPELLRRVGSLEGDQGAKPLLVRYAERVRGLEWGSGPWFTDVDTWETYRALARLQGWDKERFEPLSALSSKEDLEVHLDTIPEPRAYLEALRRGVLTLLSRGS</sequence>
<keyword evidence="2" id="KW-0808">Transferase</keyword>
<dbReference type="Proteomes" id="UP000266178">
    <property type="component" value="Unassembled WGS sequence"/>
</dbReference>
<reference evidence="2 3" key="1">
    <citation type="submission" date="2018-08" db="EMBL/GenBank/DDBJ databases">
        <title>Meiothermus granaticius genome AF-68 sequencing project.</title>
        <authorList>
            <person name="Da Costa M.S."/>
            <person name="Albuquerque L."/>
            <person name="Raposo P."/>
            <person name="Froufe H.J.C."/>
            <person name="Barroso C.S."/>
            <person name="Egas C."/>
        </authorList>
    </citation>
    <scope>NUCLEOTIDE SEQUENCE [LARGE SCALE GENOMIC DNA]</scope>
    <source>
        <strain evidence="2 3">AF-68</strain>
    </source>
</reference>
<dbReference type="PANTHER" id="PTHR43777">
    <property type="entry name" value="MOLYBDENUM COFACTOR CYTIDYLYLTRANSFERASE"/>
    <property type="match status" value="1"/>
</dbReference>
<dbReference type="SUPFAM" id="SSF53448">
    <property type="entry name" value="Nucleotide-diphospho-sugar transferases"/>
    <property type="match status" value="1"/>
</dbReference>
<dbReference type="GO" id="GO:0061602">
    <property type="term" value="F:molybdenum cofactor cytidylyltransferase activity"/>
    <property type="evidence" value="ECO:0007669"/>
    <property type="project" value="UniProtKB-EC"/>
</dbReference>